<proteinExistence type="predicted"/>
<name>A0A250JPY2_9BACT</name>
<gene>
    <name evidence="1" type="ORF">MYMAC_001026</name>
</gene>
<dbReference type="Pfam" id="PF07394">
    <property type="entry name" value="DUF1501"/>
    <property type="match status" value="1"/>
</dbReference>
<dbReference type="PROSITE" id="PS51318">
    <property type="entry name" value="TAT"/>
    <property type="match status" value="1"/>
</dbReference>
<dbReference type="RefSeq" id="WP_013935830.1">
    <property type="nucleotide sequence ID" value="NZ_CP022203.1"/>
</dbReference>
<protein>
    <submittedName>
        <fullName evidence="1">Transcriptional initiation protein Tat</fullName>
    </submittedName>
</protein>
<keyword evidence="2" id="KW-1185">Reference proteome</keyword>
<sequence>MKKNRHDENCSQGCAHGRRTFLKATAGFMGSTLLGGLPFRAFAQATDLAPADRCFVFVYFNGGWDQLLAFDPRDPTEFTAERASETKILPGYDQINNASFEARPLIPAELPGVGRSNIDFGPAVGNELAKHYDLMTVVRGINMNTLGHEVGYRYFLTGKMPIGSAARGSSTATEIVGQMKPRVPIASISYNVESYNDRYGGYANALRVSRRDDLILTLKGSADALDSEIEKQLLDFRGQPVNCEQAAYGARGVGTTYANSQEQMRLIQSQGLDKSFDFLAAENQPHGPEMKVIRTKYNLNNLNDVNGERGRAATVATALKKGIAQCVTINLTGGLDTHFGSQLTQASNQRRGFDALAMLVKDLRESDHPAGGKFMDHTTIMVFSEFSRTPLINSSGGRDHHLSNSALLMGAGIKHNFVFGRSGDIGMAPGTFDLRTGASDPNGENILPEHVIATVLASAGLDYSITRVEPLRPILA</sequence>
<dbReference type="AlphaFoldDB" id="A0A250JPY2"/>
<dbReference type="OrthoDB" id="238140at2"/>
<dbReference type="InterPro" id="IPR006311">
    <property type="entry name" value="TAT_signal"/>
</dbReference>
<dbReference type="Proteomes" id="UP000217343">
    <property type="component" value="Chromosome"/>
</dbReference>
<organism evidence="1 2">
    <name type="scientific">Corallococcus macrosporus DSM 14697</name>
    <dbReference type="NCBI Taxonomy" id="1189310"/>
    <lineage>
        <taxon>Bacteria</taxon>
        <taxon>Pseudomonadati</taxon>
        <taxon>Myxococcota</taxon>
        <taxon>Myxococcia</taxon>
        <taxon>Myxococcales</taxon>
        <taxon>Cystobacterineae</taxon>
        <taxon>Myxococcaceae</taxon>
        <taxon>Corallococcus</taxon>
    </lineage>
</organism>
<reference evidence="1 2" key="1">
    <citation type="submission" date="2017-06" db="EMBL/GenBank/DDBJ databases">
        <title>Sequencing and comparative analysis of myxobacterial genomes.</title>
        <authorList>
            <person name="Rupp O."/>
            <person name="Goesmann A."/>
            <person name="Sogaard-Andersen L."/>
        </authorList>
    </citation>
    <scope>NUCLEOTIDE SEQUENCE [LARGE SCALE GENOMIC DNA]</scope>
    <source>
        <strain evidence="1 2">DSM 14697</strain>
    </source>
</reference>
<dbReference type="InterPro" id="IPR010869">
    <property type="entry name" value="DUF1501"/>
</dbReference>
<evidence type="ECO:0000313" key="1">
    <source>
        <dbReference type="EMBL" id="ATB45441.1"/>
    </source>
</evidence>
<dbReference type="KEGG" id="mmas:MYMAC_001026"/>
<accession>A0A250JPY2</accession>
<dbReference type="EMBL" id="CP022203">
    <property type="protein sequence ID" value="ATB45441.1"/>
    <property type="molecule type" value="Genomic_DNA"/>
</dbReference>
<evidence type="ECO:0000313" key="2">
    <source>
        <dbReference type="Proteomes" id="UP000217343"/>
    </source>
</evidence>